<protein>
    <submittedName>
        <fullName evidence="1">Uncharacterized protein</fullName>
    </submittedName>
</protein>
<name>A0A8S5M902_9CAUD</name>
<reference evidence="1" key="1">
    <citation type="journal article" date="2021" name="Proc. Natl. Acad. Sci. U.S.A.">
        <title>A Catalog of Tens of Thousands of Viruses from Human Metagenomes Reveals Hidden Associations with Chronic Diseases.</title>
        <authorList>
            <person name="Tisza M.J."/>
            <person name="Buck C.B."/>
        </authorList>
    </citation>
    <scope>NUCLEOTIDE SEQUENCE</scope>
    <source>
        <strain evidence="1">CtB3v5</strain>
    </source>
</reference>
<organism evidence="1">
    <name type="scientific">Siphoviridae sp. ctB3v5</name>
    <dbReference type="NCBI Taxonomy" id="2826186"/>
    <lineage>
        <taxon>Viruses</taxon>
        <taxon>Duplodnaviria</taxon>
        <taxon>Heunggongvirae</taxon>
        <taxon>Uroviricota</taxon>
        <taxon>Caudoviricetes</taxon>
    </lineage>
</organism>
<accession>A0A8S5M902</accession>
<proteinExistence type="predicted"/>
<dbReference type="EMBL" id="BK014849">
    <property type="protein sequence ID" value="DAD78700.1"/>
    <property type="molecule type" value="Genomic_DNA"/>
</dbReference>
<evidence type="ECO:0000313" key="1">
    <source>
        <dbReference type="EMBL" id="DAD78700.1"/>
    </source>
</evidence>
<sequence>MHTSVRLESPIEFLNITPYNPLISRCEIKVCYVGDQANRNKSIITKAVATEMANSLPGSPIVGYWDEETKDFVSHSKILEVKDGQLVLKDMTKPIGFVDLNAKVWFAKYLDDGQDEHEYLMTEGWLWTGRFPEVQRIIEQGNNQSMELDEKNLNAFWSKDNNGKPEFFIINEAIIKGLCVLGENNEPCFEGAKITAPTIQFSFDEGFKEQLFSMMNELTKLLNKEEQRVLTRYSVTIGDALWTALYEYTENLDCAYDIVGVYEDGE</sequence>